<comment type="similarity">
    <text evidence="1">Belongs to the ataxin-10 family.</text>
</comment>
<organism evidence="7 8">
    <name type="scientific">Ceratosolen solmsi marchali</name>
    <dbReference type="NCBI Taxonomy" id="326594"/>
    <lineage>
        <taxon>Eukaryota</taxon>
        <taxon>Metazoa</taxon>
        <taxon>Ecdysozoa</taxon>
        <taxon>Arthropoda</taxon>
        <taxon>Hexapoda</taxon>
        <taxon>Insecta</taxon>
        <taxon>Pterygota</taxon>
        <taxon>Neoptera</taxon>
        <taxon>Endopterygota</taxon>
        <taxon>Hymenoptera</taxon>
        <taxon>Apocrita</taxon>
        <taxon>Proctotrupomorpha</taxon>
        <taxon>Chalcidoidea</taxon>
        <taxon>Agaonidae</taxon>
        <taxon>Agaoninae</taxon>
        <taxon>Ceratosolen</taxon>
    </lineage>
</organism>
<evidence type="ECO:0000256" key="5">
    <source>
        <dbReference type="ARBA" id="ARBA00045173"/>
    </source>
</evidence>
<dbReference type="GO" id="GO:0051301">
    <property type="term" value="P:cell division"/>
    <property type="evidence" value="ECO:0007669"/>
    <property type="project" value="UniProtKB-KW"/>
</dbReference>
<dbReference type="PANTHER" id="PTHR13255">
    <property type="entry name" value="ATAXIN-10"/>
    <property type="match status" value="1"/>
</dbReference>
<gene>
    <name evidence="8" type="primary">LOC105363043</name>
</gene>
<evidence type="ECO:0000256" key="1">
    <source>
        <dbReference type="ARBA" id="ARBA00008384"/>
    </source>
</evidence>
<name>A0AAJ7DWG2_9HYME</name>
<dbReference type="RefSeq" id="XP_011498916.1">
    <property type="nucleotide sequence ID" value="XM_011500614.1"/>
</dbReference>
<evidence type="ECO:0000256" key="4">
    <source>
        <dbReference type="ARBA" id="ARBA00023306"/>
    </source>
</evidence>
<dbReference type="GO" id="GO:0031175">
    <property type="term" value="P:neuron projection development"/>
    <property type="evidence" value="ECO:0007669"/>
    <property type="project" value="TreeGrafter"/>
</dbReference>
<dbReference type="Proteomes" id="UP000695007">
    <property type="component" value="Unplaced"/>
</dbReference>
<reference evidence="8" key="1">
    <citation type="submission" date="2025-08" db="UniProtKB">
        <authorList>
            <consortium name="RefSeq"/>
        </authorList>
    </citation>
    <scope>IDENTIFICATION</scope>
</reference>
<evidence type="ECO:0000259" key="6">
    <source>
        <dbReference type="Pfam" id="PF09759"/>
    </source>
</evidence>
<dbReference type="GeneID" id="105363043"/>
<dbReference type="Pfam" id="PF09759">
    <property type="entry name" value="Atx10homo_assoc"/>
    <property type="match status" value="1"/>
</dbReference>
<dbReference type="InterPro" id="IPR019156">
    <property type="entry name" value="Ataxin-10_domain"/>
</dbReference>
<dbReference type="InterPro" id="IPR016024">
    <property type="entry name" value="ARM-type_fold"/>
</dbReference>
<evidence type="ECO:0000313" key="8">
    <source>
        <dbReference type="RefSeq" id="XP_011498916.1"/>
    </source>
</evidence>
<dbReference type="InterPro" id="IPR051374">
    <property type="entry name" value="Ataxin-10/CTR86_families"/>
</dbReference>
<evidence type="ECO:0000256" key="3">
    <source>
        <dbReference type="ARBA" id="ARBA00022618"/>
    </source>
</evidence>
<accession>A0AAJ7DWG2</accession>
<protein>
    <recommendedName>
        <fullName evidence="2">Ataxin-10</fullName>
    </recommendedName>
</protein>
<dbReference type="AlphaFoldDB" id="A0AAJ7DWG2"/>
<proteinExistence type="inferred from homology"/>
<sequence length="512" mass="58478">MEPNKMLISCIEDKDWDVLMTILKPKDFLVVVPRTMSDFIKVLRVAELLVNEDLQLPEELINILLKCLANSCVHSFYQKTYTPEGDISSYKNIYKFLFEEVSRLNEHIPYPCLTCFPYDSIVRWVVKIIIELSEAKKKLNDNQNDVLRLSLQFLCNFFTFSCKNSSAVDSVIKCIKLVGDDRAPIARVACAYVHNMVKQHLQQFYTTIDKKQLTTELIKSTIADIRAALDALSLLVNEPHYLKEVYNEISIDDKLYLLDIIFQTVHSGPCNEGIENPTGLQIEVIEFLCDIFKKKSDAIFKSVDTEMSDLDITEITMLLDIIGIITSKSNKEQCKSLQDDTSFLINCLFLLKAVHLYGKQSNNHFTPIQKLNDLTLNTQNNCCNEAEDPNNHVCFKSIEAHPAYRFKARLIRVIGNLVYKHKKNQNLIRENDGIPLLLDCCNIDARNPMITQWAILAIRNLLEDNPENQEVVHKSVKVGVFENSVVRTLGLTLHGEGEENTIGIMPLPSKNN</sequence>
<comment type="function">
    <text evidence="5">May play a role in the regulation of cytokinesis. May play a role in signaling by stimulating protein glycosylation. Induces neuritogenesis by activating the Ras-MAP kinase pathway and is necessary for the survival of cerebellar neurons. Does not appear to play a major role in ciliogenesis.</text>
</comment>
<evidence type="ECO:0000313" key="7">
    <source>
        <dbReference type="Proteomes" id="UP000695007"/>
    </source>
</evidence>
<dbReference type="SUPFAM" id="SSF48371">
    <property type="entry name" value="ARM repeat"/>
    <property type="match status" value="1"/>
</dbReference>
<keyword evidence="4" id="KW-0131">Cell cycle</keyword>
<dbReference type="InterPro" id="IPR011989">
    <property type="entry name" value="ARM-like"/>
</dbReference>
<feature type="domain" description="Ataxin-10" evidence="6">
    <location>
        <begin position="406"/>
        <end position="495"/>
    </location>
</feature>
<dbReference type="PANTHER" id="PTHR13255:SF0">
    <property type="entry name" value="ATAXIN-10"/>
    <property type="match status" value="1"/>
</dbReference>
<dbReference type="GO" id="GO:0005829">
    <property type="term" value="C:cytosol"/>
    <property type="evidence" value="ECO:0007669"/>
    <property type="project" value="TreeGrafter"/>
</dbReference>
<keyword evidence="7" id="KW-1185">Reference proteome</keyword>
<dbReference type="KEGG" id="csol:105363043"/>
<keyword evidence="3" id="KW-0132">Cell division</keyword>
<dbReference type="Gene3D" id="1.25.10.10">
    <property type="entry name" value="Leucine-rich Repeat Variant"/>
    <property type="match status" value="1"/>
</dbReference>
<evidence type="ECO:0000256" key="2">
    <source>
        <dbReference type="ARBA" id="ARBA00018804"/>
    </source>
</evidence>